<organism evidence="2 3">
    <name type="scientific">Streptomyces yaizuensis</name>
    <dbReference type="NCBI Taxonomy" id="2989713"/>
    <lineage>
        <taxon>Bacteria</taxon>
        <taxon>Bacillati</taxon>
        <taxon>Actinomycetota</taxon>
        <taxon>Actinomycetes</taxon>
        <taxon>Kitasatosporales</taxon>
        <taxon>Streptomycetaceae</taxon>
        <taxon>Streptomyces</taxon>
    </lineage>
</organism>
<gene>
    <name evidence="2" type="ORF">SYYSPA8_27040</name>
</gene>
<keyword evidence="3" id="KW-1185">Reference proteome</keyword>
<evidence type="ECO:0000313" key="3">
    <source>
        <dbReference type="Proteomes" id="UP001291653"/>
    </source>
</evidence>
<proteinExistence type="predicted"/>
<evidence type="ECO:0000256" key="1">
    <source>
        <dbReference type="SAM" id="MobiDB-lite"/>
    </source>
</evidence>
<comment type="caution">
    <text evidence="2">The sequence shown here is derived from an EMBL/GenBank/DDBJ whole genome shotgun (WGS) entry which is preliminary data.</text>
</comment>
<dbReference type="EMBL" id="BSBI01000013">
    <property type="protein sequence ID" value="GLF98027.1"/>
    <property type="molecule type" value="Genomic_DNA"/>
</dbReference>
<feature type="region of interest" description="Disordered" evidence="1">
    <location>
        <begin position="100"/>
        <end position="122"/>
    </location>
</feature>
<protein>
    <submittedName>
        <fullName evidence="2">Uncharacterized protein</fullName>
    </submittedName>
</protein>
<evidence type="ECO:0000313" key="2">
    <source>
        <dbReference type="EMBL" id="GLF98027.1"/>
    </source>
</evidence>
<accession>A0ABQ5P5Z6</accession>
<dbReference type="RefSeq" id="WP_323450016.1">
    <property type="nucleotide sequence ID" value="NZ_BSBI01000013.1"/>
</dbReference>
<sequence>MTDTRKVRLVPTGDCFCGCGGEAEIGRWFVRGHDITAAAALRALEGMKLPRRLVSLGFGPERSVVQAAVGEAGWVRCAGCAYVGTPANLASHTRAGSCATAGERQLSGPPDRSPGRTTRRGRRSRCICASGCGYSRTSW</sequence>
<name>A0ABQ5P5Z6_9ACTN</name>
<reference evidence="2 3" key="1">
    <citation type="submission" date="2022-10" db="EMBL/GenBank/DDBJ databases">
        <title>Draft genome sequence of Streptomyces sp. YSPA8.</title>
        <authorList>
            <person name="Moriuchi R."/>
            <person name="Dohra H."/>
            <person name="Yamamura H."/>
            <person name="Kodani S."/>
        </authorList>
    </citation>
    <scope>NUCLEOTIDE SEQUENCE [LARGE SCALE GENOMIC DNA]</scope>
    <source>
        <strain evidence="2 3">YSPA8</strain>
    </source>
</reference>
<dbReference type="Proteomes" id="UP001291653">
    <property type="component" value="Unassembled WGS sequence"/>
</dbReference>